<accession>A0A6B8RMP3</accession>
<dbReference type="PANTHER" id="PTHR46797">
    <property type="entry name" value="HTH-TYPE TRANSCRIPTIONAL REGULATOR"/>
    <property type="match status" value="1"/>
</dbReference>
<dbReference type="InterPro" id="IPR050807">
    <property type="entry name" value="TransReg_Diox_bact_type"/>
</dbReference>
<keyword evidence="2" id="KW-0238">DNA-binding</keyword>
<dbReference type="OrthoDB" id="9814553at2"/>
<feature type="domain" description="HTH cro/C1-type" evidence="4">
    <location>
        <begin position="14"/>
        <end position="68"/>
    </location>
</feature>
<dbReference type="InterPro" id="IPR010982">
    <property type="entry name" value="Lambda_DNA-bd_dom_sf"/>
</dbReference>
<dbReference type="GO" id="GO:0005829">
    <property type="term" value="C:cytosol"/>
    <property type="evidence" value="ECO:0007669"/>
    <property type="project" value="TreeGrafter"/>
</dbReference>
<keyword evidence="1" id="KW-0805">Transcription regulation</keyword>
<protein>
    <submittedName>
        <fullName evidence="5">XRE family transcriptional regulator</fullName>
    </submittedName>
</protein>
<dbReference type="SMART" id="SM00530">
    <property type="entry name" value="HTH_XRE"/>
    <property type="match status" value="1"/>
</dbReference>
<evidence type="ECO:0000259" key="4">
    <source>
        <dbReference type="PROSITE" id="PS50943"/>
    </source>
</evidence>
<dbReference type="AlphaFoldDB" id="A0A6B8RMP3"/>
<dbReference type="PROSITE" id="PS50943">
    <property type="entry name" value="HTH_CROC1"/>
    <property type="match status" value="1"/>
</dbReference>
<organism evidence="5 6">
    <name type="scientific">Paenibacillus psychroresistens</name>
    <dbReference type="NCBI Taxonomy" id="1778678"/>
    <lineage>
        <taxon>Bacteria</taxon>
        <taxon>Bacillati</taxon>
        <taxon>Bacillota</taxon>
        <taxon>Bacilli</taxon>
        <taxon>Bacillales</taxon>
        <taxon>Paenibacillaceae</taxon>
        <taxon>Paenibacillus</taxon>
    </lineage>
</organism>
<dbReference type="RefSeq" id="WP_155702665.1">
    <property type="nucleotide sequence ID" value="NZ_CP034235.1"/>
</dbReference>
<evidence type="ECO:0000313" key="5">
    <source>
        <dbReference type="EMBL" id="QGQ97560.1"/>
    </source>
</evidence>
<dbReference type="Proteomes" id="UP000426246">
    <property type="component" value="Chromosome"/>
</dbReference>
<gene>
    <name evidence="5" type="ORF">EHS13_23050</name>
</gene>
<evidence type="ECO:0000256" key="2">
    <source>
        <dbReference type="ARBA" id="ARBA00023125"/>
    </source>
</evidence>
<evidence type="ECO:0000313" key="6">
    <source>
        <dbReference type="Proteomes" id="UP000426246"/>
    </source>
</evidence>
<dbReference type="GO" id="GO:0003700">
    <property type="term" value="F:DNA-binding transcription factor activity"/>
    <property type="evidence" value="ECO:0007669"/>
    <property type="project" value="TreeGrafter"/>
</dbReference>
<dbReference type="PANTHER" id="PTHR46797:SF23">
    <property type="entry name" value="HTH-TYPE TRANSCRIPTIONAL REGULATOR SUTR"/>
    <property type="match status" value="1"/>
</dbReference>
<reference evidence="6" key="1">
    <citation type="submission" date="2018-11" db="EMBL/GenBank/DDBJ databases">
        <title>Complete genome sequence of Paenibacillus sp. ML311-T8.</title>
        <authorList>
            <person name="Nam Y.-D."/>
            <person name="Kang J."/>
            <person name="Chung W.-H."/>
            <person name="Park Y.S."/>
        </authorList>
    </citation>
    <scope>NUCLEOTIDE SEQUENCE [LARGE SCALE GENOMIC DNA]</scope>
    <source>
        <strain evidence="6">ML311-T8</strain>
    </source>
</reference>
<evidence type="ECO:0000256" key="3">
    <source>
        <dbReference type="ARBA" id="ARBA00023163"/>
    </source>
</evidence>
<sequence>MRNNHILKQVGDTLRDLRKQKHLSQEELGERAGFHFSYIGKMERGEVNITLVNLERISTALGVGLHQFFPFSYSEEKLTEKEKYINAIAANLRSHELAKVKTAKNIIEELLK</sequence>
<dbReference type="SUPFAM" id="SSF47413">
    <property type="entry name" value="lambda repressor-like DNA-binding domains"/>
    <property type="match status" value="1"/>
</dbReference>
<dbReference type="Gene3D" id="1.10.260.40">
    <property type="entry name" value="lambda repressor-like DNA-binding domains"/>
    <property type="match status" value="1"/>
</dbReference>
<keyword evidence="6" id="KW-1185">Reference proteome</keyword>
<dbReference type="InterPro" id="IPR001387">
    <property type="entry name" value="Cro/C1-type_HTH"/>
</dbReference>
<proteinExistence type="predicted"/>
<dbReference type="GO" id="GO:0003677">
    <property type="term" value="F:DNA binding"/>
    <property type="evidence" value="ECO:0007669"/>
    <property type="project" value="UniProtKB-KW"/>
</dbReference>
<dbReference type="Pfam" id="PF01381">
    <property type="entry name" value="HTH_3"/>
    <property type="match status" value="1"/>
</dbReference>
<dbReference type="CDD" id="cd00093">
    <property type="entry name" value="HTH_XRE"/>
    <property type="match status" value="1"/>
</dbReference>
<evidence type="ECO:0000256" key="1">
    <source>
        <dbReference type="ARBA" id="ARBA00023015"/>
    </source>
</evidence>
<keyword evidence="3" id="KW-0804">Transcription</keyword>
<dbReference type="EMBL" id="CP034235">
    <property type="protein sequence ID" value="QGQ97560.1"/>
    <property type="molecule type" value="Genomic_DNA"/>
</dbReference>
<name>A0A6B8RMP3_9BACL</name>
<dbReference type="KEGG" id="ppsc:EHS13_23050"/>